<dbReference type="RefSeq" id="XP_003747005.1">
    <property type="nucleotide sequence ID" value="XM_003746957.2"/>
</dbReference>
<dbReference type="PRINTS" id="PR00463">
    <property type="entry name" value="EP450I"/>
</dbReference>
<keyword evidence="8" id="KW-0256">Endoplasmic reticulum</keyword>
<evidence type="ECO:0000256" key="4">
    <source>
        <dbReference type="ARBA" id="ARBA00004406"/>
    </source>
</evidence>
<keyword evidence="9" id="KW-0492">Microsome</keyword>
<dbReference type="GO" id="GO:0006805">
    <property type="term" value="P:xenobiotic metabolic process"/>
    <property type="evidence" value="ECO:0007669"/>
    <property type="project" value="TreeGrafter"/>
</dbReference>
<comment type="similarity">
    <text evidence="5">Belongs to the cytochrome P450 family.</text>
</comment>
<dbReference type="Proteomes" id="UP000694867">
    <property type="component" value="Unplaced"/>
</dbReference>
<protein>
    <submittedName>
        <fullName evidence="16">Cytochrome P450 2C29</fullName>
    </submittedName>
</protein>
<evidence type="ECO:0000256" key="14">
    <source>
        <dbReference type="PIRSR" id="PIRSR602401-1"/>
    </source>
</evidence>
<dbReference type="GO" id="GO:0005789">
    <property type="term" value="C:endoplasmic reticulum membrane"/>
    <property type="evidence" value="ECO:0007669"/>
    <property type="project" value="UniProtKB-SubCell"/>
</dbReference>
<evidence type="ECO:0000256" key="6">
    <source>
        <dbReference type="ARBA" id="ARBA00022617"/>
    </source>
</evidence>
<evidence type="ECO:0000256" key="2">
    <source>
        <dbReference type="ARBA" id="ARBA00003690"/>
    </source>
</evidence>
<evidence type="ECO:0000256" key="9">
    <source>
        <dbReference type="ARBA" id="ARBA00022848"/>
    </source>
</evidence>
<dbReference type="GO" id="GO:0006082">
    <property type="term" value="P:organic acid metabolic process"/>
    <property type="evidence" value="ECO:0007669"/>
    <property type="project" value="TreeGrafter"/>
</dbReference>
<dbReference type="GeneID" id="100902468"/>
<feature type="binding site" description="axial binding residue" evidence="14">
    <location>
        <position position="436"/>
    </location>
    <ligand>
        <name>heme</name>
        <dbReference type="ChEBI" id="CHEBI:30413"/>
    </ligand>
    <ligandPart>
        <name>Fe</name>
        <dbReference type="ChEBI" id="CHEBI:18248"/>
    </ligandPart>
</feature>
<keyword evidence="10" id="KW-0560">Oxidoreductase</keyword>
<name>A0AAJ6QXF3_9ACAR</name>
<reference evidence="16" key="1">
    <citation type="submission" date="2025-08" db="UniProtKB">
        <authorList>
            <consortium name="RefSeq"/>
        </authorList>
    </citation>
    <scope>IDENTIFICATION</scope>
</reference>
<keyword evidence="13" id="KW-0472">Membrane</keyword>
<dbReference type="PRINTS" id="PR00385">
    <property type="entry name" value="P450"/>
</dbReference>
<dbReference type="PANTHER" id="PTHR24300:SF375">
    <property type="entry name" value="CYTOCHROME P450 FAMILY"/>
    <property type="match status" value="1"/>
</dbReference>
<evidence type="ECO:0000256" key="13">
    <source>
        <dbReference type="ARBA" id="ARBA00023136"/>
    </source>
</evidence>
<keyword evidence="7 14" id="KW-0479">Metal-binding</keyword>
<proteinExistence type="inferred from homology"/>
<dbReference type="PANTHER" id="PTHR24300">
    <property type="entry name" value="CYTOCHROME P450 508A4-RELATED"/>
    <property type="match status" value="1"/>
</dbReference>
<sequence>MWLEIGLFLGVACLVHWIQWRGFLSNQKHPPSFYGLPLFGTVPYLFFRKNLVQLARDTAAEYGPVFRFRLGRTDAIMVNGSELVKEVLKSDDFLGRPPFGAIEYSSKLTKAHPFVSMENERWKSGRNASVQALRELGFGKTPLMEGKIQDEVSVFLDELSAANGSPYDPNSTALASISNNIATLVFGDRLPYDHPKRRCLNDFLQTFLKAASVLNVTTSVPFLTDICAFLKIRVVDDFVTSARATSEILDEEIRTHEMNFTESDKRDFMDHLIAHMRANSGLFSEATSRGSCIAFFAAGSTTTATTVEYLLQCLAAYPQLQARLHQEVTRELGVSRLPVWADHGKLHLVNAFISETMRIFPVVPFGLLRRALRDTKIRGFDVAKGTTIIYNLASANFDPTVFENPKEFNPGRFLNKNGEFVQSPDVLSFAVGKRACPGETFANFQVFLYAAAIIQRFRIEPAEGQNIQLAEADGFFPEAIPQKLRFIHRA</sequence>
<dbReference type="SUPFAM" id="SSF48264">
    <property type="entry name" value="Cytochrome P450"/>
    <property type="match status" value="1"/>
</dbReference>
<dbReference type="KEGG" id="goe:100902468"/>
<evidence type="ECO:0000313" key="16">
    <source>
        <dbReference type="RefSeq" id="XP_003747005.1"/>
    </source>
</evidence>
<dbReference type="GO" id="GO:0005506">
    <property type="term" value="F:iron ion binding"/>
    <property type="evidence" value="ECO:0007669"/>
    <property type="project" value="InterPro"/>
</dbReference>
<dbReference type="Gene3D" id="1.10.630.10">
    <property type="entry name" value="Cytochrome P450"/>
    <property type="match status" value="1"/>
</dbReference>
<dbReference type="GO" id="GO:0020037">
    <property type="term" value="F:heme binding"/>
    <property type="evidence" value="ECO:0007669"/>
    <property type="project" value="InterPro"/>
</dbReference>
<gene>
    <name evidence="16" type="primary">LOC100902468</name>
</gene>
<keyword evidence="12" id="KW-0503">Monooxygenase</keyword>
<dbReference type="Pfam" id="PF00067">
    <property type="entry name" value="p450"/>
    <property type="match status" value="1"/>
</dbReference>
<dbReference type="AlphaFoldDB" id="A0AAJ6QXF3"/>
<keyword evidence="6 14" id="KW-0349">Heme</keyword>
<dbReference type="InterPro" id="IPR002401">
    <property type="entry name" value="Cyt_P450_E_grp-I"/>
</dbReference>
<accession>A0AAJ6QXF3</accession>
<evidence type="ECO:0000256" key="1">
    <source>
        <dbReference type="ARBA" id="ARBA00001971"/>
    </source>
</evidence>
<evidence type="ECO:0000256" key="10">
    <source>
        <dbReference type="ARBA" id="ARBA00023002"/>
    </source>
</evidence>
<evidence type="ECO:0000256" key="7">
    <source>
        <dbReference type="ARBA" id="ARBA00022723"/>
    </source>
</evidence>
<comment type="function">
    <text evidence="2">May be involved in the metabolism of insect hormones and in the breakdown of synthetic insecticides.</text>
</comment>
<dbReference type="InterPro" id="IPR036396">
    <property type="entry name" value="Cyt_P450_sf"/>
</dbReference>
<comment type="subcellular location">
    <subcellularLocation>
        <location evidence="4">Endoplasmic reticulum membrane</location>
        <topology evidence="4">Peripheral membrane protein</topology>
    </subcellularLocation>
    <subcellularLocation>
        <location evidence="3">Microsome membrane</location>
        <topology evidence="3">Peripheral membrane protein</topology>
    </subcellularLocation>
</comment>
<dbReference type="FunFam" id="1.10.630.10:FF:000238">
    <property type="entry name" value="Cytochrome P450 2A6"/>
    <property type="match status" value="1"/>
</dbReference>
<evidence type="ECO:0000256" key="8">
    <source>
        <dbReference type="ARBA" id="ARBA00022824"/>
    </source>
</evidence>
<evidence type="ECO:0000256" key="12">
    <source>
        <dbReference type="ARBA" id="ARBA00023033"/>
    </source>
</evidence>
<evidence type="ECO:0000313" key="15">
    <source>
        <dbReference type="Proteomes" id="UP000694867"/>
    </source>
</evidence>
<organism evidence="15 16">
    <name type="scientific">Galendromus occidentalis</name>
    <name type="common">western predatory mite</name>
    <dbReference type="NCBI Taxonomy" id="34638"/>
    <lineage>
        <taxon>Eukaryota</taxon>
        <taxon>Metazoa</taxon>
        <taxon>Ecdysozoa</taxon>
        <taxon>Arthropoda</taxon>
        <taxon>Chelicerata</taxon>
        <taxon>Arachnida</taxon>
        <taxon>Acari</taxon>
        <taxon>Parasitiformes</taxon>
        <taxon>Mesostigmata</taxon>
        <taxon>Gamasina</taxon>
        <taxon>Phytoseioidea</taxon>
        <taxon>Phytoseiidae</taxon>
        <taxon>Typhlodrominae</taxon>
        <taxon>Galendromus</taxon>
    </lineage>
</organism>
<dbReference type="GO" id="GO:0016712">
    <property type="term" value="F:oxidoreductase activity, acting on paired donors, with incorporation or reduction of molecular oxygen, reduced flavin or flavoprotein as one donor, and incorporation of one atom of oxygen"/>
    <property type="evidence" value="ECO:0007669"/>
    <property type="project" value="TreeGrafter"/>
</dbReference>
<dbReference type="InterPro" id="IPR001128">
    <property type="entry name" value="Cyt_P450"/>
</dbReference>
<evidence type="ECO:0000256" key="11">
    <source>
        <dbReference type="ARBA" id="ARBA00023004"/>
    </source>
</evidence>
<keyword evidence="11 14" id="KW-0408">Iron</keyword>
<evidence type="ECO:0000256" key="5">
    <source>
        <dbReference type="ARBA" id="ARBA00010617"/>
    </source>
</evidence>
<evidence type="ECO:0000256" key="3">
    <source>
        <dbReference type="ARBA" id="ARBA00004174"/>
    </source>
</evidence>
<comment type="cofactor">
    <cofactor evidence="1 14">
        <name>heme</name>
        <dbReference type="ChEBI" id="CHEBI:30413"/>
    </cofactor>
</comment>
<keyword evidence="15" id="KW-1185">Reference proteome</keyword>
<dbReference type="InterPro" id="IPR050182">
    <property type="entry name" value="Cytochrome_P450_fam2"/>
</dbReference>